<comment type="caution">
    <text evidence="1">The sequence shown here is derived from an EMBL/GenBank/DDBJ whole genome shotgun (WGS) entry which is preliminary data.</text>
</comment>
<name>C0DXV3_EIKCO</name>
<reference evidence="1 2" key="1">
    <citation type="submission" date="2009-01" db="EMBL/GenBank/DDBJ databases">
        <authorList>
            <person name="Fulton L."/>
            <person name="Clifton S."/>
            <person name="Chinwalla A.T."/>
            <person name="Mitreva M."/>
            <person name="Sodergren E."/>
            <person name="Weinstock G."/>
            <person name="Clifton S."/>
            <person name="Dooling D.J."/>
            <person name="Fulton B."/>
            <person name="Minx P."/>
            <person name="Pepin K.H."/>
            <person name="Johnson M."/>
            <person name="Bhonagiri V."/>
            <person name="Nash W.E."/>
            <person name="Mardis E.R."/>
            <person name="Wilson R.K."/>
        </authorList>
    </citation>
    <scope>NUCLEOTIDE SEQUENCE [LARGE SCALE GENOMIC DNA]</scope>
    <source>
        <strain evidence="1 2">ATCC 23834</strain>
    </source>
</reference>
<accession>C0DXV3</accession>
<dbReference type="EMBL" id="ACEA01000047">
    <property type="protein sequence ID" value="EEG23145.1"/>
    <property type="molecule type" value="Genomic_DNA"/>
</dbReference>
<evidence type="ECO:0000313" key="2">
    <source>
        <dbReference type="Proteomes" id="UP000005837"/>
    </source>
</evidence>
<organism evidence="1 2">
    <name type="scientific">Eikenella corrodens ATCC 23834</name>
    <dbReference type="NCBI Taxonomy" id="546274"/>
    <lineage>
        <taxon>Bacteria</taxon>
        <taxon>Pseudomonadati</taxon>
        <taxon>Pseudomonadota</taxon>
        <taxon>Betaproteobacteria</taxon>
        <taxon>Neisseriales</taxon>
        <taxon>Neisseriaceae</taxon>
        <taxon>Eikenella</taxon>
    </lineage>
</organism>
<proteinExistence type="predicted"/>
<sequence length="49" mass="5631">MFEHGWVLSGSLWHICFDCRIISETALPIAKTMIFSYSVVSRSRQANIK</sequence>
<dbReference type="HOGENOM" id="CLU_3135149_0_0_4"/>
<dbReference type="Proteomes" id="UP000005837">
    <property type="component" value="Unassembled WGS sequence"/>
</dbReference>
<gene>
    <name evidence="1" type="ORF">EIKCOROL_02216</name>
</gene>
<evidence type="ECO:0000313" key="1">
    <source>
        <dbReference type="EMBL" id="EEG23145.1"/>
    </source>
</evidence>
<protein>
    <submittedName>
        <fullName evidence="1">Uncharacterized protein</fullName>
    </submittedName>
</protein>
<dbReference type="AlphaFoldDB" id="C0DXV3"/>